<dbReference type="Gramene" id="TVU11567">
    <property type="protein sequence ID" value="TVU11567"/>
    <property type="gene ID" value="EJB05_45161"/>
</dbReference>
<sequence length="107" mass="10893">MGGHEIAAAPASASAPADEERLKQLGIELAAAAPTPAGALAELLEFLLSEAWERSISIALFKNCRVVAGLGLLGLLGLKPLDIALIKNCRVVAGLGLLGLLGLKPSD</sequence>
<evidence type="ECO:0000313" key="1">
    <source>
        <dbReference type="EMBL" id="TVU11567.1"/>
    </source>
</evidence>
<dbReference type="AlphaFoldDB" id="A0A5J9TK74"/>
<gene>
    <name evidence="1" type="ORF">EJB05_45161</name>
</gene>
<accession>A0A5J9TK74</accession>
<reference evidence="1 2" key="1">
    <citation type="journal article" date="2019" name="Sci. Rep.">
        <title>A high-quality genome of Eragrostis curvula grass provides insights into Poaceae evolution and supports new strategies to enhance forage quality.</title>
        <authorList>
            <person name="Carballo J."/>
            <person name="Santos B.A.C.M."/>
            <person name="Zappacosta D."/>
            <person name="Garbus I."/>
            <person name="Selva J.P."/>
            <person name="Gallo C.A."/>
            <person name="Diaz A."/>
            <person name="Albertini E."/>
            <person name="Caccamo M."/>
            <person name="Echenique V."/>
        </authorList>
    </citation>
    <scope>NUCLEOTIDE SEQUENCE [LARGE SCALE GENOMIC DNA]</scope>
    <source>
        <strain evidence="2">cv. Victoria</strain>
        <tissue evidence="1">Leaf</tissue>
    </source>
</reference>
<proteinExistence type="predicted"/>
<dbReference type="Proteomes" id="UP000324897">
    <property type="component" value="Chromosome 3"/>
</dbReference>
<dbReference type="EMBL" id="RWGY01000039">
    <property type="protein sequence ID" value="TVU11567.1"/>
    <property type="molecule type" value="Genomic_DNA"/>
</dbReference>
<protein>
    <submittedName>
        <fullName evidence="1">Uncharacterized protein</fullName>
    </submittedName>
</protein>
<keyword evidence="2" id="KW-1185">Reference proteome</keyword>
<name>A0A5J9TK74_9POAL</name>
<evidence type="ECO:0000313" key="2">
    <source>
        <dbReference type="Proteomes" id="UP000324897"/>
    </source>
</evidence>
<organism evidence="1 2">
    <name type="scientific">Eragrostis curvula</name>
    <name type="common">weeping love grass</name>
    <dbReference type="NCBI Taxonomy" id="38414"/>
    <lineage>
        <taxon>Eukaryota</taxon>
        <taxon>Viridiplantae</taxon>
        <taxon>Streptophyta</taxon>
        <taxon>Embryophyta</taxon>
        <taxon>Tracheophyta</taxon>
        <taxon>Spermatophyta</taxon>
        <taxon>Magnoliopsida</taxon>
        <taxon>Liliopsida</taxon>
        <taxon>Poales</taxon>
        <taxon>Poaceae</taxon>
        <taxon>PACMAD clade</taxon>
        <taxon>Chloridoideae</taxon>
        <taxon>Eragrostideae</taxon>
        <taxon>Eragrostidinae</taxon>
        <taxon>Eragrostis</taxon>
    </lineage>
</organism>
<comment type="caution">
    <text evidence="1">The sequence shown here is derived from an EMBL/GenBank/DDBJ whole genome shotgun (WGS) entry which is preliminary data.</text>
</comment>